<protein>
    <recommendedName>
        <fullName evidence="3">Haloacid dehalogenase-like hydrolase domain-containing protein 3</fullName>
    </recommendedName>
</protein>
<dbReference type="Gene3D" id="3.40.50.1000">
    <property type="entry name" value="HAD superfamily/HAD-like"/>
    <property type="match status" value="1"/>
</dbReference>
<evidence type="ECO:0008006" key="3">
    <source>
        <dbReference type="Google" id="ProtNLM"/>
    </source>
</evidence>
<dbReference type="AlphaFoldDB" id="A0ABD1ZQ22"/>
<name>A0ABD1ZQ22_9MARC</name>
<gene>
    <name evidence="1" type="ORF">R1flu_020979</name>
</gene>
<dbReference type="Proteomes" id="UP001605036">
    <property type="component" value="Unassembled WGS sequence"/>
</dbReference>
<dbReference type="Pfam" id="PF00702">
    <property type="entry name" value="Hydrolase"/>
    <property type="match status" value="1"/>
</dbReference>
<dbReference type="PANTHER" id="PTHR46649:SF5">
    <property type="entry name" value="F14L17.7 PROTEIN"/>
    <property type="match status" value="1"/>
</dbReference>
<keyword evidence="2" id="KW-1185">Reference proteome</keyword>
<dbReference type="InterPro" id="IPR036412">
    <property type="entry name" value="HAD-like_sf"/>
</dbReference>
<dbReference type="InterPro" id="IPR023214">
    <property type="entry name" value="HAD_sf"/>
</dbReference>
<dbReference type="EMBL" id="JBHFFA010000001">
    <property type="protein sequence ID" value="KAL2652851.1"/>
    <property type="molecule type" value="Genomic_DNA"/>
</dbReference>
<dbReference type="Gene3D" id="1.10.150.720">
    <property type="entry name" value="Haloacid dehalogenase-like hydrolase"/>
    <property type="match status" value="1"/>
</dbReference>
<dbReference type="SFLD" id="SFLDG01129">
    <property type="entry name" value="C1.5:_HAD__Beta-PGM__Phosphata"/>
    <property type="match status" value="1"/>
</dbReference>
<dbReference type="CDD" id="cd16415">
    <property type="entry name" value="HAD_dREG-2_like"/>
    <property type="match status" value="1"/>
</dbReference>
<sequence>MDLNAELTAAAVYFYSMGRAKFQGMVKIDDDDELVHPALVPQFARGELILYEAGLVLTGFSVRSSVFLKNSCRSPSLRLSCAAPRPTQMLIQCASNSNQGVSEGKPAYDALLVDVGGTLLETAKPVADIYAEVGVKYGLKTSPDEIKTGFKRAFSAPWPERLRYEGDGRPFWRFAVATATGCSDEAYFEELYQLFARGEAWRVSAGAQESLVKLRDAGVKLAVVSNFDSRLRPVLRDLEIHSLFDAVIVSSEIGHEKPARQIFEAALNELSVGAGQTVHVGDDALADKAGAEALGIKSWLWKKDVKSFEEVAGRILNADGYPAN</sequence>
<dbReference type="PRINTS" id="PR00413">
    <property type="entry name" value="HADHALOGNASE"/>
</dbReference>
<reference evidence="1 2" key="1">
    <citation type="submission" date="2024-09" db="EMBL/GenBank/DDBJ databases">
        <title>Chromosome-scale assembly of Riccia fluitans.</title>
        <authorList>
            <person name="Paukszto L."/>
            <person name="Sawicki J."/>
            <person name="Karawczyk K."/>
            <person name="Piernik-Szablinska J."/>
            <person name="Szczecinska M."/>
            <person name="Mazdziarz M."/>
        </authorList>
    </citation>
    <scope>NUCLEOTIDE SEQUENCE [LARGE SCALE GENOMIC DNA]</scope>
    <source>
        <strain evidence="1">Rf_01</strain>
        <tissue evidence="1">Aerial parts of the thallus</tissue>
    </source>
</reference>
<dbReference type="InterPro" id="IPR011949">
    <property type="entry name" value="HAD-SF_hydro_IA_REG-2-like"/>
</dbReference>
<dbReference type="InterPro" id="IPR044924">
    <property type="entry name" value="HAD-SF_hydro_IA_REG-2-like_cap"/>
</dbReference>
<organism evidence="1 2">
    <name type="scientific">Riccia fluitans</name>
    <dbReference type="NCBI Taxonomy" id="41844"/>
    <lineage>
        <taxon>Eukaryota</taxon>
        <taxon>Viridiplantae</taxon>
        <taxon>Streptophyta</taxon>
        <taxon>Embryophyta</taxon>
        <taxon>Marchantiophyta</taxon>
        <taxon>Marchantiopsida</taxon>
        <taxon>Marchantiidae</taxon>
        <taxon>Marchantiales</taxon>
        <taxon>Ricciaceae</taxon>
        <taxon>Riccia</taxon>
    </lineage>
</organism>
<dbReference type="SUPFAM" id="SSF56784">
    <property type="entry name" value="HAD-like"/>
    <property type="match status" value="1"/>
</dbReference>
<dbReference type="InterPro" id="IPR006439">
    <property type="entry name" value="HAD-SF_hydro_IA"/>
</dbReference>
<proteinExistence type="predicted"/>
<dbReference type="SFLD" id="SFLDS00003">
    <property type="entry name" value="Haloacid_Dehalogenase"/>
    <property type="match status" value="1"/>
</dbReference>
<evidence type="ECO:0000313" key="1">
    <source>
        <dbReference type="EMBL" id="KAL2652851.1"/>
    </source>
</evidence>
<accession>A0ABD1ZQ22</accession>
<dbReference type="NCBIfam" id="TIGR02252">
    <property type="entry name" value="DREG-2"/>
    <property type="match status" value="1"/>
</dbReference>
<evidence type="ECO:0000313" key="2">
    <source>
        <dbReference type="Proteomes" id="UP001605036"/>
    </source>
</evidence>
<dbReference type="PANTHER" id="PTHR46649">
    <property type="match status" value="1"/>
</dbReference>
<dbReference type="NCBIfam" id="TIGR01549">
    <property type="entry name" value="HAD-SF-IA-v1"/>
    <property type="match status" value="1"/>
</dbReference>
<comment type="caution">
    <text evidence="1">The sequence shown here is derived from an EMBL/GenBank/DDBJ whole genome shotgun (WGS) entry which is preliminary data.</text>
</comment>